<dbReference type="InterPro" id="IPR035906">
    <property type="entry name" value="MetI-like_sf"/>
</dbReference>
<sequence length="251" mass="26164">MAFGRLAATLGVLIAAWQAFVTLSGTPPFLLPPPARVGVALIEQSGFLARQTLTTLTEIVGGLAIGVAVGAIAALAIAALPTLRRWLLPPLIVAQAVPVFAIAPLLVLWLGFGLGSKLAMAALIVFFPVTSAFYDGLRRADPNLVDLARLYGASPLKTLLLIRLPSALPAFGTGLKLAAAAAPIGAVVGEWVGASSGLGFVMIHANARMQTDLLFAALIILAVVAASLWFAVDWAIARLIHWSPEHGRRDS</sequence>
<reference evidence="9" key="1">
    <citation type="journal article" date="2014" name="Int. J. Syst. Evol. Microbiol.">
        <title>Complete genome sequence of Corynebacterium casei LMG S-19264T (=DSM 44701T), isolated from a smear-ripened cheese.</title>
        <authorList>
            <consortium name="US DOE Joint Genome Institute (JGI-PGF)"/>
            <person name="Walter F."/>
            <person name="Albersmeier A."/>
            <person name="Kalinowski J."/>
            <person name="Ruckert C."/>
        </authorList>
    </citation>
    <scope>NUCLEOTIDE SEQUENCE</scope>
    <source>
        <strain evidence="9">VKM B-1606</strain>
    </source>
</reference>
<gene>
    <name evidence="9" type="ORF">GCM10008170_17600</name>
</gene>
<evidence type="ECO:0000256" key="5">
    <source>
        <dbReference type="ARBA" id="ARBA00022989"/>
    </source>
</evidence>
<dbReference type="EMBL" id="BSFF01000002">
    <property type="protein sequence ID" value="GLK55741.1"/>
    <property type="molecule type" value="Genomic_DNA"/>
</dbReference>
<comment type="caution">
    <text evidence="9">The sequence shown here is derived from an EMBL/GenBank/DDBJ whole genome shotgun (WGS) entry which is preliminary data.</text>
</comment>
<keyword evidence="5 7" id="KW-1133">Transmembrane helix</keyword>
<dbReference type="Gene3D" id="1.10.3720.10">
    <property type="entry name" value="MetI-like"/>
    <property type="match status" value="1"/>
</dbReference>
<feature type="transmembrane region" description="Helical" evidence="7">
    <location>
        <begin position="213"/>
        <end position="232"/>
    </location>
</feature>
<dbReference type="PANTHER" id="PTHR30151">
    <property type="entry name" value="ALKANE SULFONATE ABC TRANSPORTER-RELATED, MEMBRANE SUBUNIT"/>
    <property type="match status" value="1"/>
</dbReference>
<dbReference type="CDD" id="cd06261">
    <property type="entry name" value="TM_PBP2"/>
    <property type="match status" value="1"/>
</dbReference>
<reference evidence="9" key="2">
    <citation type="submission" date="2023-01" db="EMBL/GenBank/DDBJ databases">
        <authorList>
            <person name="Sun Q."/>
            <person name="Evtushenko L."/>
        </authorList>
    </citation>
    <scope>NUCLEOTIDE SEQUENCE</scope>
    <source>
        <strain evidence="9">VKM B-1606</strain>
    </source>
</reference>
<dbReference type="Pfam" id="PF00528">
    <property type="entry name" value="BPD_transp_1"/>
    <property type="match status" value="1"/>
</dbReference>
<organism evidence="9 10">
    <name type="scientific">Methylopila capsulata</name>
    <dbReference type="NCBI Taxonomy" id="61654"/>
    <lineage>
        <taxon>Bacteria</taxon>
        <taxon>Pseudomonadati</taxon>
        <taxon>Pseudomonadota</taxon>
        <taxon>Alphaproteobacteria</taxon>
        <taxon>Hyphomicrobiales</taxon>
        <taxon>Methylopilaceae</taxon>
        <taxon>Methylopila</taxon>
    </lineage>
</organism>
<evidence type="ECO:0000256" key="4">
    <source>
        <dbReference type="ARBA" id="ARBA00022692"/>
    </source>
</evidence>
<comment type="subcellular location">
    <subcellularLocation>
        <location evidence="1 7">Cell membrane</location>
        <topology evidence="1 7">Multi-pass membrane protein</topology>
    </subcellularLocation>
</comment>
<keyword evidence="3" id="KW-1003">Cell membrane</keyword>
<accession>A0A9W6ISJ6</accession>
<dbReference type="SUPFAM" id="SSF161098">
    <property type="entry name" value="MetI-like"/>
    <property type="match status" value="1"/>
</dbReference>
<feature type="transmembrane region" description="Helical" evidence="7">
    <location>
        <begin position="177"/>
        <end position="201"/>
    </location>
</feature>
<feature type="domain" description="ABC transmembrane type-1" evidence="8">
    <location>
        <begin position="52"/>
        <end position="232"/>
    </location>
</feature>
<dbReference type="PROSITE" id="PS50928">
    <property type="entry name" value="ABC_TM1"/>
    <property type="match status" value="1"/>
</dbReference>
<evidence type="ECO:0000256" key="1">
    <source>
        <dbReference type="ARBA" id="ARBA00004651"/>
    </source>
</evidence>
<evidence type="ECO:0000256" key="6">
    <source>
        <dbReference type="ARBA" id="ARBA00023136"/>
    </source>
</evidence>
<dbReference type="InterPro" id="IPR000515">
    <property type="entry name" value="MetI-like"/>
</dbReference>
<feature type="transmembrane region" description="Helical" evidence="7">
    <location>
        <begin position="118"/>
        <end position="137"/>
    </location>
</feature>
<dbReference type="GO" id="GO:0005886">
    <property type="term" value="C:plasma membrane"/>
    <property type="evidence" value="ECO:0007669"/>
    <property type="project" value="UniProtKB-SubCell"/>
</dbReference>
<keyword evidence="2 7" id="KW-0813">Transport</keyword>
<dbReference type="PANTHER" id="PTHR30151:SF20">
    <property type="entry name" value="ABC TRANSPORTER PERMEASE PROTEIN HI_0355-RELATED"/>
    <property type="match status" value="1"/>
</dbReference>
<keyword evidence="4 7" id="KW-0812">Transmembrane</keyword>
<evidence type="ECO:0000313" key="9">
    <source>
        <dbReference type="EMBL" id="GLK55741.1"/>
    </source>
</evidence>
<evidence type="ECO:0000256" key="2">
    <source>
        <dbReference type="ARBA" id="ARBA00022448"/>
    </source>
</evidence>
<name>A0A9W6ISJ6_9HYPH</name>
<evidence type="ECO:0000313" key="10">
    <source>
        <dbReference type="Proteomes" id="UP001143400"/>
    </source>
</evidence>
<proteinExistence type="inferred from homology"/>
<comment type="similarity">
    <text evidence="7">Belongs to the binding-protein-dependent transport system permease family.</text>
</comment>
<evidence type="ECO:0000256" key="3">
    <source>
        <dbReference type="ARBA" id="ARBA00022475"/>
    </source>
</evidence>
<protein>
    <submittedName>
        <fullName evidence="9">ABC transporter permease</fullName>
    </submittedName>
</protein>
<feature type="transmembrane region" description="Helical" evidence="7">
    <location>
        <begin position="59"/>
        <end position="80"/>
    </location>
</feature>
<dbReference type="AlphaFoldDB" id="A0A9W6ISJ6"/>
<dbReference type="GO" id="GO:0055085">
    <property type="term" value="P:transmembrane transport"/>
    <property type="evidence" value="ECO:0007669"/>
    <property type="project" value="InterPro"/>
</dbReference>
<feature type="transmembrane region" description="Helical" evidence="7">
    <location>
        <begin position="92"/>
        <end position="112"/>
    </location>
</feature>
<dbReference type="Proteomes" id="UP001143400">
    <property type="component" value="Unassembled WGS sequence"/>
</dbReference>
<evidence type="ECO:0000256" key="7">
    <source>
        <dbReference type="RuleBase" id="RU363032"/>
    </source>
</evidence>
<keyword evidence="6 7" id="KW-0472">Membrane</keyword>
<evidence type="ECO:0000259" key="8">
    <source>
        <dbReference type="PROSITE" id="PS50928"/>
    </source>
</evidence>